<dbReference type="AlphaFoldDB" id="A0A485LZB4"/>
<organism evidence="1">
    <name type="scientific">anaerobic digester metagenome</name>
    <dbReference type="NCBI Taxonomy" id="1263854"/>
    <lineage>
        <taxon>unclassified sequences</taxon>
        <taxon>metagenomes</taxon>
        <taxon>ecological metagenomes</taxon>
    </lineage>
</organism>
<sequence length="240" mass="26206">MGIVAERIVQYRMHMALPGQNRTSGPREKAARFFCICVLLCLAAALAAGLTLPGCSRQDSALLETPQVRFWKNFFFTEGAPIQDDGTMEFTCIPIPPPGHQPPGSGLVCNESDSVCLVIDTGYLQEQGRVVRGEPDSSVSLYYPGEKRMCRFMSIGTTGGVHGGVWLSQRVFVVFGLSEQSGFLFKADLDESVVRKYAVPASFRKPDAVEERYFSAVWGLTAEERGGRGPGKSLQGRGPF</sequence>
<reference evidence="1" key="1">
    <citation type="submission" date="2019-03" db="EMBL/GenBank/DDBJ databases">
        <authorList>
            <person name="Hao L."/>
        </authorList>
    </citation>
    <scope>NUCLEOTIDE SEQUENCE</scope>
</reference>
<protein>
    <submittedName>
        <fullName evidence="1">Uncharacterized protein</fullName>
    </submittedName>
</protein>
<evidence type="ECO:0000313" key="1">
    <source>
        <dbReference type="EMBL" id="VFU13027.1"/>
    </source>
</evidence>
<accession>A0A485LZB4</accession>
<proteinExistence type="predicted"/>
<gene>
    <name evidence="1" type="ORF">SCFA_1560009</name>
</gene>
<name>A0A485LZB4_9ZZZZ</name>
<dbReference type="EMBL" id="CAADRM010000064">
    <property type="protein sequence ID" value="VFU13027.1"/>
    <property type="molecule type" value="Genomic_DNA"/>
</dbReference>